<dbReference type="PRINTS" id="PR00401">
    <property type="entry name" value="SH2DOMAIN"/>
</dbReference>
<feature type="domain" description="SH2" evidence="4">
    <location>
        <begin position="121"/>
        <end position="216"/>
    </location>
</feature>
<dbReference type="PANTHER" id="PTHR14388">
    <property type="entry name" value="T CELL-SPECIFIC ADAPTER PROTEIN TSAD"/>
    <property type="match status" value="1"/>
</dbReference>
<dbReference type="InterPro" id="IPR000980">
    <property type="entry name" value="SH2"/>
</dbReference>
<dbReference type="PROSITE" id="PS50001">
    <property type="entry name" value="SH2"/>
    <property type="match status" value="1"/>
</dbReference>
<evidence type="ECO:0000259" key="4">
    <source>
        <dbReference type="PROSITE" id="PS50001"/>
    </source>
</evidence>
<name>A0A8C0YKB9_CYPCA</name>
<keyword evidence="6" id="KW-1185">Reference proteome</keyword>
<dbReference type="GeneTree" id="ENSGT00940000160977"/>
<reference evidence="5" key="1">
    <citation type="submission" date="2025-08" db="UniProtKB">
        <authorList>
            <consortium name="Ensembl"/>
        </authorList>
    </citation>
    <scope>IDENTIFICATION</scope>
</reference>
<feature type="compositionally biased region" description="Polar residues" evidence="3">
    <location>
        <begin position="498"/>
        <end position="509"/>
    </location>
</feature>
<evidence type="ECO:0000256" key="3">
    <source>
        <dbReference type="SAM" id="MobiDB-lite"/>
    </source>
</evidence>
<dbReference type="SMART" id="SM00252">
    <property type="entry name" value="SH2"/>
    <property type="match status" value="1"/>
</dbReference>
<evidence type="ECO:0000256" key="1">
    <source>
        <dbReference type="ARBA" id="ARBA00022999"/>
    </source>
</evidence>
<evidence type="ECO:0000256" key="2">
    <source>
        <dbReference type="PROSITE-ProRule" id="PRU00191"/>
    </source>
</evidence>
<dbReference type="SUPFAM" id="SSF55550">
    <property type="entry name" value="SH2 domain"/>
    <property type="match status" value="1"/>
</dbReference>
<dbReference type="Proteomes" id="UP001108240">
    <property type="component" value="Unplaced"/>
</dbReference>
<dbReference type="InterPro" id="IPR036860">
    <property type="entry name" value="SH2_dom_sf"/>
</dbReference>
<accession>A0A8C0YKB9</accession>
<dbReference type="AlphaFoldDB" id="A0A8C0YKB9"/>
<organism evidence="5 6">
    <name type="scientific">Cyprinus carpio carpio</name>
    <dbReference type="NCBI Taxonomy" id="630221"/>
    <lineage>
        <taxon>Eukaryota</taxon>
        <taxon>Metazoa</taxon>
        <taxon>Chordata</taxon>
        <taxon>Craniata</taxon>
        <taxon>Vertebrata</taxon>
        <taxon>Euteleostomi</taxon>
        <taxon>Actinopterygii</taxon>
        <taxon>Neopterygii</taxon>
        <taxon>Teleostei</taxon>
        <taxon>Ostariophysi</taxon>
        <taxon>Cypriniformes</taxon>
        <taxon>Cyprinidae</taxon>
        <taxon>Cyprininae</taxon>
        <taxon>Cyprinus</taxon>
    </lineage>
</organism>
<feature type="compositionally biased region" description="Polar residues" evidence="3">
    <location>
        <begin position="57"/>
        <end position="66"/>
    </location>
</feature>
<evidence type="ECO:0000313" key="6">
    <source>
        <dbReference type="Proteomes" id="UP001108240"/>
    </source>
</evidence>
<feature type="compositionally biased region" description="Basic and acidic residues" evidence="3">
    <location>
        <begin position="1"/>
        <end position="20"/>
    </location>
</feature>
<feature type="region of interest" description="Disordered" evidence="3">
    <location>
        <begin position="1"/>
        <end position="74"/>
    </location>
</feature>
<protein>
    <submittedName>
        <fullName evidence="5">Si:ch73-109i22.2</fullName>
    </submittedName>
</protein>
<dbReference type="Gene3D" id="3.30.505.10">
    <property type="entry name" value="SH2 domain"/>
    <property type="match status" value="1"/>
</dbReference>
<evidence type="ECO:0000313" key="5">
    <source>
        <dbReference type="Ensembl" id="ENSCCRP00000006197.2"/>
    </source>
</evidence>
<dbReference type="FunFam" id="3.30.505.10:FF:000103">
    <property type="entry name" value="Si:ch73-109i22.2"/>
    <property type="match status" value="1"/>
</dbReference>
<dbReference type="OMA" id="DFDYQRI"/>
<sequence>MDFDYQKIKDAESQQREERLSAFPFHCPRPKPRPSVAPENHLTTKKPPVKPRRSIKGRSTAQQGQQKENETTVKRIDPALVLGPMRPLEALAPSLRAHTLLWFERKQLPRLHRPGQPLPRWLHGFATRREAEQLLQDKPQGCFLLRLSESKIGFALSYRGEDRCRHFIIEEEEYGSSGSVYLIAGEHSRHRSLDDLISYYTHNPVGPFNEMLTVPCMQAEGGFAEINGWRVKDEEEERNGKAIDREEQTKLPMAVSPAVLNSLPTNPSNKTASATEEPVKYAVVRKPLKKTHSLPECKCGTETAPPGLEVAEKPSDLNLTGDQLLDVQYARVNKPPRAVSENTPNFSAQPDLQGATAAFTPPSIPNFDTTDPKYWKLEPMHTYEETPHTRSRPEEIDCYAVGWRRQAAGDEGEKSGKQASELAQDLLVNLPKNHLYSEVNIRGAQDGFAVPRPGPSLHLRPPPRSAHGPMRPELSGQSFGVSPLMAQPQHSGFHHSEQLNMNASSSSIYEQIPERPTRSRARLPPPNHKR</sequence>
<dbReference type="Ensembl" id="ENSCCRT00000006822.2">
    <property type="protein sequence ID" value="ENSCCRP00000006197.2"/>
    <property type="gene ID" value="ENSCCRG00000003648.2"/>
</dbReference>
<dbReference type="Pfam" id="PF00017">
    <property type="entry name" value="SH2"/>
    <property type="match status" value="1"/>
</dbReference>
<feature type="compositionally biased region" description="Basic residues" evidence="3">
    <location>
        <begin position="43"/>
        <end position="56"/>
    </location>
</feature>
<feature type="region of interest" description="Disordered" evidence="3">
    <location>
        <begin position="447"/>
        <end position="530"/>
    </location>
</feature>
<dbReference type="PANTHER" id="PTHR14388:SF23">
    <property type="entry name" value="SI:CH73-109I22.2"/>
    <property type="match status" value="1"/>
</dbReference>
<keyword evidence="1 2" id="KW-0727">SH2 domain</keyword>
<proteinExistence type="predicted"/>
<dbReference type="GO" id="GO:0005737">
    <property type="term" value="C:cytoplasm"/>
    <property type="evidence" value="ECO:0007669"/>
    <property type="project" value="TreeGrafter"/>
</dbReference>
<reference evidence="5" key="2">
    <citation type="submission" date="2025-09" db="UniProtKB">
        <authorList>
            <consortium name="Ensembl"/>
        </authorList>
    </citation>
    <scope>IDENTIFICATION</scope>
</reference>